<dbReference type="Proteomes" id="UP000294498">
    <property type="component" value="Unassembled WGS sequence"/>
</dbReference>
<dbReference type="EMBL" id="SODV01000001">
    <property type="protein sequence ID" value="TDW99843.1"/>
    <property type="molecule type" value="Genomic_DNA"/>
</dbReference>
<protein>
    <submittedName>
        <fullName evidence="3">Uncharacterized protein</fullName>
    </submittedName>
</protein>
<dbReference type="AlphaFoldDB" id="A0A4R8DP55"/>
<sequence>MPRFTPIRKMRAGLALLLLIVCLGLAAPAARAQCSICTRTAQQLGEKPAKSLNAAILYLMAIPFCVMGFIGYRWWKNEYGNH</sequence>
<evidence type="ECO:0000256" key="2">
    <source>
        <dbReference type="SAM" id="SignalP"/>
    </source>
</evidence>
<keyword evidence="1" id="KW-1133">Transmembrane helix</keyword>
<feature type="chain" id="PRO_5020637996" evidence="2">
    <location>
        <begin position="33"/>
        <end position="82"/>
    </location>
</feature>
<organism evidence="3 4">
    <name type="scientific">Dinghuibacter silviterrae</name>
    <dbReference type="NCBI Taxonomy" id="1539049"/>
    <lineage>
        <taxon>Bacteria</taxon>
        <taxon>Pseudomonadati</taxon>
        <taxon>Bacteroidota</taxon>
        <taxon>Chitinophagia</taxon>
        <taxon>Chitinophagales</taxon>
        <taxon>Chitinophagaceae</taxon>
        <taxon>Dinghuibacter</taxon>
    </lineage>
</organism>
<feature type="signal peptide" evidence="2">
    <location>
        <begin position="1"/>
        <end position="32"/>
    </location>
</feature>
<keyword evidence="1" id="KW-0472">Membrane</keyword>
<evidence type="ECO:0000313" key="4">
    <source>
        <dbReference type="Proteomes" id="UP000294498"/>
    </source>
</evidence>
<keyword evidence="2" id="KW-0732">Signal</keyword>
<evidence type="ECO:0000313" key="3">
    <source>
        <dbReference type="EMBL" id="TDW99843.1"/>
    </source>
</evidence>
<keyword evidence="4" id="KW-1185">Reference proteome</keyword>
<gene>
    <name evidence="3" type="ORF">EDB95_0857</name>
</gene>
<reference evidence="3 4" key="1">
    <citation type="submission" date="2019-03" db="EMBL/GenBank/DDBJ databases">
        <title>Genomic Encyclopedia of Type Strains, Phase IV (KMG-IV): sequencing the most valuable type-strain genomes for metagenomic binning, comparative biology and taxonomic classification.</title>
        <authorList>
            <person name="Goeker M."/>
        </authorList>
    </citation>
    <scope>NUCLEOTIDE SEQUENCE [LARGE SCALE GENOMIC DNA]</scope>
    <source>
        <strain evidence="3 4">DSM 100059</strain>
    </source>
</reference>
<accession>A0A4R8DP55</accession>
<comment type="caution">
    <text evidence="3">The sequence shown here is derived from an EMBL/GenBank/DDBJ whole genome shotgun (WGS) entry which is preliminary data.</text>
</comment>
<name>A0A4R8DP55_9BACT</name>
<keyword evidence="1" id="KW-0812">Transmembrane</keyword>
<evidence type="ECO:0000256" key="1">
    <source>
        <dbReference type="SAM" id="Phobius"/>
    </source>
</evidence>
<feature type="transmembrane region" description="Helical" evidence="1">
    <location>
        <begin position="56"/>
        <end position="75"/>
    </location>
</feature>
<proteinExistence type="predicted"/>